<evidence type="ECO:0000313" key="2">
    <source>
        <dbReference type="Proteomes" id="UP000177325"/>
    </source>
</evidence>
<comment type="caution">
    <text evidence="1">The sequence shown here is derived from an EMBL/GenBank/DDBJ whole genome shotgun (WGS) entry which is preliminary data.</text>
</comment>
<organism evidence="1 2">
    <name type="scientific">Candidatus Kaiserbacteria bacterium RIFCSPLOWO2_12_FULL_45_26</name>
    <dbReference type="NCBI Taxonomy" id="1798525"/>
    <lineage>
        <taxon>Bacteria</taxon>
        <taxon>Candidatus Kaiseribacteriota</taxon>
    </lineage>
</organism>
<name>A0A1F6FFF5_9BACT</name>
<dbReference type="Proteomes" id="UP000177325">
    <property type="component" value="Unassembled WGS sequence"/>
</dbReference>
<gene>
    <name evidence="1" type="ORF">A3G90_00715</name>
</gene>
<reference evidence="1 2" key="1">
    <citation type="journal article" date="2016" name="Nat. Commun.">
        <title>Thousands of microbial genomes shed light on interconnected biogeochemical processes in an aquifer system.</title>
        <authorList>
            <person name="Anantharaman K."/>
            <person name="Brown C.T."/>
            <person name="Hug L.A."/>
            <person name="Sharon I."/>
            <person name="Castelle C.J."/>
            <person name="Probst A.J."/>
            <person name="Thomas B.C."/>
            <person name="Singh A."/>
            <person name="Wilkins M.J."/>
            <person name="Karaoz U."/>
            <person name="Brodie E.L."/>
            <person name="Williams K.H."/>
            <person name="Hubbard S.S."/>
            <person name="Banfield J.F."/>
        </authorList>
    </citation>
    <scope>NUCLEOTIDE SEQUENCE [LARGE SCALE GENOMIC DNA]</scope>
</reference>
<accession>A0A1F6FFF5</accession>
<dbReference type="STRING" id="1798525.A3G90_00715"/>
<protein>
    <submittedName>
        <fullName evidence="1">Uncharacterized protein</fullName>
    </submittedName>
</protein>
<proteinExistence type="predicted"/>
<dbReference type="AlphaFoldDB" id="A0A1F6FFF5"/>
<sequence>MDDQSKNRVIGAFAVGFAIVAGAYTISSFTKPTLSVPTPSVATVAAAPTRVAISVQDTNSDGIEDWRETFITPSQTIRKVTSTTTPFVPETITEQFGVNFFQDIVRMKGYDGIGRTKEQVLSDSINDLTALAKDKIIDVRSIEVGTDSSGQAVRTYTNAHADIILTYGKTGTRPELEVLDELLKTNNPEAAEELGIIATAYKNMSEQVQTLVVPPQLAKMHLDLINVYQALYFDILAMQGAITDPMVSLVRLQRYEDDAAGLVYAMENMYQAVLPYAKEFQRNDSALLFVDYSGSN</sequence>
<dbReference type="EMBL" id="MFMM01000001">
    <property type="protein sequence ID" value="OGG84597.1"/>
    <property type="molecule type" value="Genomic_DNA"/>
</dbReference>
<evidence type="ECO:0000313" key="1">
    <source>
        <dbReference type="EMBL" id="OGG84597.1"/>
    </source>
</evidence>